<dbReference type="InterPro" id="IPR051498">
    <property type="entry name" value="Phosducin-like_chap/apop_reg"/>
</dbReference>
<dbReference type="InterPro" id="IPR036249">
    <property type="entry name" value="Thioredoxin-like_sf"/>
</dbReference>
<evidence type="ECO:0000256" key="1">
    <source>
        <dbReference type="ARBA" id="ARBA00009686"/>
    </source>
</evidence>
<dbReference type="GeneTree" id="ENSGT00940000175722"/>
<reference evidence="4" key="1">
    <citation type="submission" date="2018-06" db="EMBL/GenBank/DDBJ databases">
        <title>Genome assembly of Danube salmon.</title>
        <authorList>
            <person name="Macqueen D.J."/>
            <person name="Gundappa M.K."/>
        </authorList>
    </citation>
    <scope>NUCLEOTIDE SEQUENCE [LARGE SCALE GENOMIC DNA]</scope>
</reference>
<sequence>TATDEERDRLGQRKRGERQTGTEEERDRLGQRKRGGERQTGTKARREGYGDGEESVATGGERQKRENHSVNRRRSRRLERVYKTWKVVQANENRARRDRSCFESRTLWDLKNHNHNPTLWVVKDREEDVEYQERSESEEGDGGGEEEEEEEEEYVCVIIEGSEVEEDDEGDEEEKEDEEKEEEEYEVTCVGEYVEKEEEEECLLEVVVKEEDEEERVERYEKEKEKKEKVGEEEEAEKGENKEKVEEEEEAEKGENKEKVEKEEEAEKGENKEKVEEEEEEAEEEEEEKETANTYPRCVHHQGLKLSVKGLRVRQTGEEKYGQLREILADQYVREVTCAPEGDRVVLHLYHPSVPMCSLLNHHFSHLATKFPECKFLMILAGQCVPNYPVSHLPTLFIYDSGCILNSLIGEKACGGRNVLEDELKWMLAQSGAFVIDSYEALYQEGTPIMTPRSEEEQEDYSDDQSDHYDNQGTEV</sequence>
<keyword evidence="4" id="KW-1185">Reference proteome</keyword>
<dbReference type="AlphaFoldDB" id="A0A4W5PMF0"/>
<dbReference type="PANTHER" id="PTHR45809">
    <property type="entry name" value="VIRAL IAP-ASSOCIATED FACTOR HOMOLOG"/>
    <property type="match status" value="1"/>
</dbReference>
<feature type="compositionally biased region" description="Acidic residues" evidence="2">
    <location>
        <begin position="162"/>
        <end position="186"/>
    </location>
</feature>
<reference evidence="3" key="2">
    <citation type="submission" date="2025-08" db="UniProtKB">
        <authorList>
            <consortium name="Ensembl"/>
        </authorList>
    </citation>
    <scope>IDENTIFICATION</scope>
</reference>
<accession>A0A4W5PMF0</accession>
<feature type="compositionally biased region" description="Basic and acidic residues" evidence="2">
    <location>
        <begin position="122"/>
        <end position="137"/>
    </location>
</feature>
<feature type="compositionally biased region" description="Basic and acidic residues" evidence="2">
    <location>
        <begin position="253"/>
        <end position="262"/>
    </location>
</feature>
<dbReference type="Ensembl" id="ENSHHUT00000064907.1">
    <property type="protein sequence ID" value="ENSHHUP00000062790.1"/>
    <property type="gene ID" value="ENSHHUG00000037104.1"/>
</dbReference>
<proteinExistence type="inferred from homology"/>
<comment type="similarity">
    <text evidence="1">Belongs to the phosducin family.</text>
</comment>
<evidence type="ECO:0000313" key="4">
    <source>
        <dbReference type="Proteomes" id="UP000314982"/>
    </source>
</evidence>
<feature type="region of interest" description="Disordered" evidence="2">
    <location>
        <begin position="449"/>
        <end position="476"/>
    </location>
</feature>
<feature type="compositionally biased region" description="Basic and acidic residues" evidence="2">
    <location>
        <begin position="17"/>
        <end position="37"/>
    </location>
</feature>
<organism evidence="3 4">
    <name type="scientific">Hucho hucho</name>
    <name type="common">huchen</name>
    <dbReference type="NCBI Taxonomy" id="62062"/>
    <lineage>
        <taxon>Eukaryota</taxon>
        <taxon>Metazoa</taxon>
        <taxon>Chordata</taxon>
        <taxon>Craniata</taxon>
        <taxon>Vertebrata</taxon>
        <taxon>Euteleostomi</taxon>
        <taxon>Actinopterygii</taxon>
        <taxon>Neopterygii</taxon>
        <taxon>Teleostei</taxon>
        <taxon>Protacanthopterygii</taxon>
        <taxon>Salmoniformes</taxon>
        <taxon>Salmonidae</taxon>
        <taxon>Salmoninae</taxon>
        <taxon>Hucho</taxon>
    </lineage>
</organism>
<dbReference type="PANTHER" id="PTHR45809:SF1">
    <property type="entry name" value="PHOSDUCIN-LIKE PROTEIN 2"/>
    <property type="match status" value="1"/>
</dbReference>
<evidence type="ECO:0000256" key="2">
    <source>
        <dbReference type="SAM" id="MobiDB-lite"/>
    </source>
</evidence>
<dbReference type="GO" id="GO:0006457">
    <property type="term" value="P:protein folding"/>
    <property type="evidence" value="ECO:0007669"/>
    <property type="project" value="TreeGrafter"/>
</dbReference>
<feature type="compositionally biased region" description="Basic and acidic residues" evidence="2">
    <location>
        <begin position="216"/>
        <end position="230"/>
    </location>
</feature>
<protein>
    <recommendedName>
        <fullName evidence="5">Phosducin thioredoxin-like domain-containing protein</fullName>
    </recommendedName>
</protein>
<evidence type="ECO:0008006" key="5">
    <source>
        <dbReference type="Google" id="ProtNLM"/>
    </source>
</evidence>
<name>A0A4W5PMF0_9TELE</name>
<feature type="region of interest" description="Disordered" evidence="2">
    <location>
        <begin position="121"/>
        <end position="296"/>
    </location>
</feature>
<reference evidence="3" key="3">
    <citation type="submission" date="2025-09" db="UniProtKB">
        <authorList>
            <consortium name="Ensembl"/>
        </authorList>
    </citation>
    <scope>IDENTIFICATION</scope>
</reference>
<feature type="compositionally biased region" description="Basic and acidic residues" evidence="2">
    <location>
        <begin position="1"/>
        <end position="11"/>
    </location>
</feature>
<feature type="region of interest" description="Disordered" evidence="2">
    <location>
        <begin position="1"/>
        <end position="75"/>
    </location>
</feature>
<dbReference type="Gene3D" id="3.40.30.10">
    <property type="entry name" value="Glutaredoxin"/>
    <property type="match status" value="1"/>
</dbReference>
<feature type="compositionally biased region" description="Acidic residues" evidence="2">
    <location>
        <begin position="276"/>
        <end position="289"/>
    </location>
</feature>
<evidence type="ECO:0000313" key="3">
    <source>
        <dbReference type="Ensembl" id="ENSHHUP00000062790.1"/>
    </source>
</evidence>
<dbReference type="STRING" id="62062.ENSHHUP00000062790"/>
<dbReference type="GO" id="GO:0005737">
    <property type="term" value="C:cytoplasm"/>
    <property type="evidence" value="ECO:0007669"/>
    <property type="project" value="TreeGrafter"/>
</dbReference>
<feature type="compositionally biased region" description="Acidic residues" evidence="2">
    <location>
        <begin position="138"/>
        <end position="154"/>
    </location>
</feature>
<dbReference type="SUPFAM" id="SSF52833">
    <property type="entry name" value="Thioredoxin-like"/>
    <property type="match status" value="1"/>
</dbReference>
<dbReference type="Proteomes" id="UP000314982">
    <property type="component" value="Unassembled WGS sequence"/>
</dbReference>